<gene>
    <name evidence="1" type="ORF">DPF_0809</name>
</gene>
<evidence type="ECO:0000313" key="1">
    <source>
        <dbReference type="EMBL" id="GAU08107.1"/>
    </source>
</evidence>
<dbReference type="PANTHER" id="PTHR35866:SF1">
    <property type="entry name" value="YKGJ FAMILY CYSTEINE CLUSTER PROTEIN"/>
    <property type="match status" value="1"/>
</dbReference>
<comment type="caution">
    <text evidence="1">The sequence shown here is derived from an EMBL/GenBank/DDBJ whole genome shotgun (WGS) entry which is preliminary data.</text>
</comment>
<name>A0A194ADE2_9BACT</name>
<evidence type="ECO:0008006" key="3">
    <source>
        <dbReference type="Google" id="ProtNLM"/>
    </source>
</evidence>
<dbReference type="AlphaFoldDB" id="A0A194ADE2"/>
<dbReference type="RefSeq" id="WP_069857605.1">
    <property type="nucleotide sequence ID" value="NZ_BDFE01000009.1"/>
</dbReference>
<keyword evidence="2" id="KW-1185">Reference proteome</keyword>
<dbReference type="Pfam" id="PF03692">
    <property type="entry name" value="CxxCxxCC"/>
    <property type="match status" value="1"/>
</dbReference>
<dbReference type="InterPro" id="IPR005358">
    <property type="entry name" value="Puta_zinc/iron-chelating_dom"/>
</dbReference>
<accession>A0A194ADE2</accession>
<reference evidence="2" key="1">
    <citation type="submission" date="2016-06" db="EMBL/GenBank/DDBJ databases">
        <title>Draft genome sequence of Desulfoplanes formicivorans strain Pf12B.</title>
        <authorList>
            <person name="Watanabe M."/>
            <person name="Kojima H."/>
            <person name="Fukui M."/>
        </authorList>
    </citation>
    <scope>NUCLEOTIDE SEQUENCE [LARGE SCALE GENOMIC DNA]</scope>
    <source>
        <strain evidence="2">Pf12B</strain>
    </source>
</reference>
<evidence type="ECO:0000313" key="2">
    <source>
        <dbReference type="Proteomes" id="UP000095200"/>
    </source>
</evidence>
<dbReference type="STRING" id="1592317.DPF_0809"/>
<dbReference type="PANTHER" id="PTHR35866">
    <property type="entry name" value="PUTATIVE-RELATED"/>
    <property type="match status" value="1"/>
</dbReference>
<proteinExistence type="predicted"/>
<dbReference type="EMBL" id="BDFE01000009">
    <property type="protein sequence ID" value="GAU08107.1"/>
    <property type="molecule type" value="Genomic_DNA"/>
</dbReference>
<protein>
    <recommendedName>
        <fullName evidence="3">Fe-S oxidoreductase</fullName>
    </recommendedName>
</protein>
<sequence>MKTPRAFSCRMCGHCCQGTGGIVVSPEEQQRLCHFLELDLTAFQKQYTHLTSSKRIIKSDASGYCIFFKKDTGCSVHEAKPDVCRAWPFFRGNLLDPTSWEMAQDYCPGICPKVPHAEFVRQGLIYLKEHGLIHHQDLDANALKVSDIKSP</sequence>
<dbReference type="Proteomes" id="UP000095200">
    <property type="component" value="Unassembled WGS sequence"/>
</dbReference>
<organism evidence="1 2">
    <name type="scientific">Desulfoplanes formicivorans</name>
    <dbReference type="NCBI Taxonomy" id="1592317"/>
    <lineage>
        <taxon>Bacteria</taxon>
        <taxon>Pseudomonadati</taxon>
        <taxon>Thermodesulfobacteriota</taxon>
        <taxon>Desulfovibrionia</taxon>
        <taxon>Desulfovibrionales</taxon>
        <taxon>Desulfoplanaceae</taxon>
        <taxon>Desulfoplanes</taxon>
    </lineage>
</organism>
<dbReference type="OrthoDB" id="9810361at2"/>